<proteinExistence type="inferred from homology"/>
<dbReference type="InterPro" id="IPR029035">
    <property type="entry name" value="DHS-like_NAD/FAD-binding_dom"/>
</dbReference>
<evidence type="ECO:0000256" key="2">
    <source>
        <dbReference type="ARBA" id="ARBA00023052"/>
    </source>
</evidence>
<dbReference type="SUPFAM" id="SSF52467">
    <property type="entry name" value="DHS-like NAD/FAD-binding domain"/>
    <property type="match status" value="1"/>
</dbReference>
<dbReference type="SUPFAM" id="SSF52518">
    <property type="entry name" value="Thiamin diphosphate-binding fold (THDP-binding)"/>
    <property type="match status" value="2"/>
</dbReference>
<dbReference type="Pfam" id="PF02775">
    <property type="entry name" value="TPP_enzyme_C"/>
    <property type="match status" value="1"/>
</dbReference>
<dbReference type="NCBIfam" id="NF006052">
    <property type="entry name" value="PRK08199.1"/>
    <property type="match status" value="1"/>
</dbReference>
<dbReference type="RefSeq" id="WP_128564210.1">
    <property type="nucleotide sequence ID" value="NZ_BPQH01000014.1"/>
</dbReference>
<dbReference type="Proteomes" id="UP001055167">
    <property type="component" value="Unassembled WGS sequence"/>
</dbReference>
<sequence length="559" mass="59396">MTDGPRPRSGGQILVDQLARHGVGDIFCVPGESYLAVLDALHDAPIRLTICRQEGGAAMMAEAAGKLTGRPGICFVTRGPGAMNAAPGLHIARQDSTPMILFVGQIERGARDREAFQELDYRAVFGTVAKWVTEVDDPARLPELVSRAFHVATAGRPGPVVVALPEDMLTAAAAVPDAPAFRPVETHPALAQMVALQTLLRDARSPVAILGGSRWSEGAVRRFARFADLFALPVACSFRRQGLFPADHPAYAGDLGLGVNPGLLARIREADLVLLVGGRLSEIPSQGYTLLEIPGPRQRLVHVHPDAEELGRVYSPHLAINASPTAFAAAIETVQPPPTLPWADAAGTAHEDYLAWSDPARISTPGTLQMGGVMAHLRAVLPADAILCNGAGNFATWVHRFWPFRAHDGQLAPTSGSMGYGVPAAVGAKRLLPGRTVVAVSGDGDFLMNGQEFATAVQYGLPVIVILVDNGMYGTIRMHQEREYPGRVSGTALRNPDFAAYAASFGGYGERVERTEDFPAALARALASGLPAILHCPIDPEAITPTTTLQALRDRPRPA</sequence>
<dbReference type="InterPro" id="IPR029061">
    <property type="entry name" value="THDP-binding"/>
</dbReference>
<feature type="domain" description="Thiamine pyrophosphate enzyme central" evidence="4">
    <location>
        <begin position="197"/>
        <end position="330"/>
    </location>
</feature>
<gene>
    <name evidence="7" type="primary">ilvG_2</name>
    <name evidence="7" type="ORF">OPKNFCMD_4430</name>
</gene>
<feature type="domain" description="Thiamine pyrophosphate enzyme TPP-binding" evidence="5">
    <location>
        <begin position="390"/>
        <end position="536"/>
    </location>
</feature>
<dbReference type="InterPro" id="IPR012001">
    <property type="entry name" value="Thiamin_PyroP_enz_TPP-bd_dom"/>
</dbReference>
<evidence type="ECO:0000259" key="5">
    <source>
        <dbReference type="Pfam" id="PF02775"/>
    </source>
</evidence>
<evidence type="ECO:0000313" key="8">
    <source>
        <dbReference type="Proteomes" id="UP001055167"/>
    </source>
</evidence>
<dbReference type="CDD" id="cd00568">
    <property type="entry name" value="TPP_enzymes"/>
    <property type="match status" value="1"/>
</dbReference>
<reference evidence="7" key="2">
    <citation type="submission" date="2021-08" db="EMBL/GenBank/DDBJ databases">
        <authorList>
            <person name="Tani A."/>
            <person name="Ola A."/>
            <person name="Ogura Y."/>
            <person name="Katsura K."/>
            <person name="Hayashi T."/>
        </authorList>
    </citation>
    <scope>NUCLEOTIDE SEQUENCE</scope>
    <source>
        <strain evidence="7">KCTC 52305</strain>
    </source>
</reference>
<comment type="caution">
    <text evidence="7">The sequence shown here is derived from an EMBL/GenBank/DDBJ whole genome shotgun (WGS) entry which is preliminary data.</text>
</comment>
<keyword evidence="2 3" id="KW-0786">Thiamine pyrophosphate</keyword>
<evidence type="ECO:0000259" key="6">
    <source>
        <dbReference type="Pfam" id="PF02776"/>
    </source>
</evidence>
<evidence type="ECO:0000256" key="1">
    <source>
        <dbReference type="ARBA" id="ARBA00007812"/>
    </source>
</evidence>
<dbReference type="InterPro" id="IPR012000">
    <property type="entry name" value="Thiamin_PyroP_enz_cen_dom"/>
</dbReference>
<reference evidence="7" key="1">
    <citation type="journal article" date="2021" name="Front. Microbiol.">
        <title>Comprehensive Comparative Genomics and Phenotyping of Methylobacterium Species.</title>
        <authorList>
            <person name="Alessa O."/>
            <person name="Ogura Y."/>
            <person name="Fujitani Y."/>
            <person name="Takami H."/>
            <person name="Hayashi T."/>
            <person name="Sahin N."/>
            <person name="Tani A."/>
        </authorList>
    </citation>
    <scope>NUCLEOTIDE SEQUENCE</scope>
    <source>
        <strain evidence="7">KCTC 52305</strain>
    </source>
</reference>
<dbReference type="Pfam" id="PF00205">
    <property type="entry name" value="TPP_enzyme_M"/>
    <property type="match status" value="1"/>
</dbReference>
<dbReference type="PANTHER" id="PTHR18968">
    <property type="entry name" value="THIAMINE PYROPHOSPHATE ENZYMES"/>
    <property type="match status" value="1"/>
</dbReference>
<feature type="domain" description="Thiamine pyrophosphate enzyme N-terminal TPP-binding" evidence="6">
    <location>
        <begin position="9"/>
        <end position="121"/>
    </location>
</feature>
<name>A0ABQ4R1W1_9HYPH</name>
<protein>
    <submittedName>
        <fullName evidence="7">Acetolactate synthase isozyme 2 large subunit</fullName>
    </submittedName>
</protein>
<evidence type="ECO:0000256" key="3">
    <source>
        <dbReference type="RuleBase" id="RU362132"/>
    </source>
</evidence>
<evidence type="ECO:0000259" key="4">
    <source>
        <dbReference type="Pfam" id="PF00205"/>
    </source>
</evidence>
<dbReference type="InterPro" id="IPR045229">
    <property type="entry name" value="TPP_enz"/>
</dbReference>
<dbReference type="Pfam" id="PF02776">
    <property type="entry name" value="TPP_enzyme_N"/>
    <property type="match status" value="1"/>
</dbReference>
<organism evidence="7 8">
    <name type="scientific">Methylobacterium crusticola</name>
    <dbReference type="NCBI Taxonomy" id="1697972"/>
    <lineage>
        <taxon>Bacteria</taxon>
        <taxon>Pseudomonadati</taxon>
        <taxon>Pseudomonadota</taxon>
        <taxon>Alphaproteobacteria</taxon>
        <taxon>Hyphomicrobiales</taxon>
        <taxon>Methylobacteriaceae</taxon>
        <taxon>Methylobacterium</taxon>
    </lineage>
</organism>
<evidence type="ECO:0000313" key="7">
    <source>
        <dbReference type="EMBL" id="GJD51675.1"/>
    </source>
</evidence>
<dbReference type="InterPro" id="IPR011766">
    <property type="entry name" value="TPP_enzyme_TPP-bd"/>
</dbReference>
<dbReference type="Gene3D" id="3.40.50.1220">
    <property type="entry name" value="TPP-binding domain"/>
    <property type="match status" value="1"/>
</dbReference>
<comment type="similarity">
    <text evidence="1 3">Belongs to the TPP enzyme family.</text>
</comment>
<dbReference type="EMBL" id="BPQH01000014">
    <property type="protein sequence ID" value="GJD51675.1"/>
    <property type="molecule type" value="Genomic_DNA"/>
</dbReference>
<dbReference type="PANTHER" id="PTHR18968:SF120">
    <property type="entry name" value="ACETOLACTATE SYNTHASE LARGE SUBUNIT"/>
    <property type="match status" value="1"/>
</dbReference>
<keyword evidence="8" id="KW-1185">Reference proteome</keyword>
<accession>A0ABQ4R1W1</accession>
<dbReference type="Gene3D" id="3.40.50.970">
    <property type="match status" value="2"/>
</dbReference>
<dbReference type="CDD" id="cd07035">
    <property type="entry name" value="TPP_PYR_POX_like"/>
    <property type="match status" value="1"/>
</dbReference>